<evidence type="ECO:0000313" key="10">
    <source>
        <dbReference type="Proteomes" id="UP001057291"/>
    </source>
</evidence>
<dbReference type="Gene3D" id="3.40.640.10">
    <property type="entry name" value="Type I PLP-dependent aspartate aminotransferase-like (Major domain)"/>
    <property type="match status" value="1"/>
</dbReference>
<dbReference type="InterPro" id="IPR049316">
    <property type="entry name" value="GDC-P_C"/>
</dbReference>
<evidence type="ECO:0000313" key="9">
    <source>
        <dbReference type="EMBL" id="GIM44573.1"/>
    </source>
</evidence>
<dbReference type="Pfam" id="PF02347">
    <property type="entry name" value="GDC-P"/>
    <property type="match status" value="1"/>
</dbReference>
<organism evidence="9 10">
    <name type="scientific">Collibacillus ludicampi</name>
    <dbReference type="NCBI Taxonomy" id="2771369"/>
    <lineage>
        <taxon>Bacteria</taxon>
        <taxon>Bacillati</taxon>
        <taxon>Bacillota</taxon>
        <taxon>Bacilli</taxon>
        <taxon>Bacillales</taxon>
        <taxon>Alicyclobacillaceae</taxon>
        <taxon>Collibacillus</taxon>
    </lineage>
</organism>
<dbReference type="PANTHER" id="PTHR11773:SF1">
    <property type="entry name" value="GLYCINE DEHYDROGENASE (DECARBOXYLATING), MITOCHONDRIAL"/>
    <property type="match status" value="1"/>
</dbReference>
<dbReference type="SUPFAM" id="SSF53383">
    <property type="entry name" value="PLP-dependent transferases"/>
    <property type="match status" value="1"/>
</dbReference>
<keyword evidence="10" id="KW-1185">Reference proteome</keyword>
<comment type="caution">
    <text evidence="9">The sequence shown here is derived from an EMBL/GenBank/DDBJ whole genome shotgun (WGS) entry which is preliminary data.</text>
</comment>
<evidence type="ECO:0000256" key="1">
    <source>
        <dbReference type="ARBA" id="ARBA00001933"/>
    </source>
</evidence>
<evidence type="ECO:0000259" key="8">
    <source>
        <dbReference type="Pfam" id="PF21478"/>
    </source>
</evidence>
<dbReference type="GO" id="GO:0005960">
    <property type="term" value="C:glycine cleavage complex"/>
    <property type="evidence" value="ECO:0007669"/>
    <property type="project" value="TreeGrafter"/>
</dbReference>
<keyword evidence="4 6" id="KW-0560">Oxidoreductase</keyword>
<dbReference type="FunFam" id="3.90.1150.10:FF:000014">
    <property type="entry name" value="Probable glycine dehydrogenase (decarboxylating) subunit 2"/>
    <property type="match status" value="1"/>
</dbReference>
<name>A0AAV4L9V6_9BACL</name>
<dbReference type="InterPro" id="IPR015424">
    <property type="entry name" value="PyrdxlP-dep_Trfase"/>
</dbReference>
<dbReference type="GO" id="GO:0004375">
    <property type="term" value="F:glycine dehydrogenase (decarboxylating) activity"/>
    <property type="evidence" value="ECO:0007669"/>
    <property type="project" value="UniProtKB-EC"/>
</dbReference>
<dbReference type="GO" id="GO:0016594">
    <property type="term" value="F:glycine binding"/>
    <property type="evidence" value="ECO:0007669"/>
    <property type="project" value="TreeGrafter"/>
</dbReference>
<dbReference type="InterPro" id="IPR023012">
    <property type="entry name" value="GcvPB"/>
</dbReference>
<dbReference type="Gene3D" id="3.90.1150.10">
    <property type="entry name" value="Aspartate Aminotransferase, domain 1"/>
    <property type="match status" value="1"/>
</dbReference>
<sequence>MRQEKDQALIFELSRPNRAAYSLPACDVPEEDLSALIPGSCLREKKAELPEVSEIDLIRHYTELSTRNHGVDSGFYPLGSCTMKYNPKRNEKMARLSGFASIHPYQDVETIQGALELMYHLQKELEEITGMDQVSLQPAAGAHGEWTGLLMIRAYHESRGEKRTTVIVPDSAHGTNPASAAIAGFKTVTIKSNEQGGVDLEALRRAVGPDTAALMLTNPSTLGLFEENIEEIARIVHDAGGLLYYDGANANAILGHARPGDMGFDVVHLNLHKTFSTPHGGGGPGAGPVGVKSNLVPFLPVPIIEYRDGKYVLNYDRPQTIGKVKGFYGNFGILVRAYAYIRTMGPDGLKRVAEDAVLNANYMMRRLQPYYDLPYDRVCKHEFVLSGKRQKQNGVKTLDIAKRLLDFGFHPPTIYFPLSVEEAIMIEPTETENVETLEAFIQAMIQIAEEAEREPEKVKHAPYHTVVNRLDETSAARNPILRYRKSEE</sequence>
<dbReference type="InterPro" id="IPR015422">
    <property type="entry name" value="PyrdxlP-dep_Trfase_small"/>
</dbReference>
<dbReference type="PANTHER" id="PTHR11773">
    <property type="entry name" value="GLYCINE DEHYDROGENASE, DECARBOXYLATING"/>
    <property type="match status" value="1"/>
</dbReference>
<dbReference type="GO" id="GO:0019464">
    <property type="term" value="P:glycine decarboxylation via glycine cleavage system"/>
    <property type="evidence" value="ECO:0007669"/>
    <property type="project" value="UniProtKB-UniRule"/>
</dbReference>
<comment type="catalytic activity">
    <reaction evidence="5 6">
        <text>N(6)-[(R)-lipoyl]-L-lysyl-[glycine-cleavage complex H protein] + glycine + H(+) = N(6)-[(R)-S(8)-aminomethyldihydrolipoyl]-L-lysyl-[glycine-cleavage complex H protein] + CO2</text>
        <dbReference type="Rhea" id="RHEA:24304"/>
        <dbReference type="Rhea" id="RHEA-COMP:10494"/>
        <dbReference type="Rhea" id="RHEA-COMP:10495"/>
        <dbReference type="ChEBI" id="CHEBI:15378"/>
        <dbReference type="ChEBI" id="CHEBI:16526"/>
        <dbReference type="ChEBI" id="CHEBI:57305"/>
        <dbReference type="ChEBI" id="CHEBI:83099"/>
        <dbReference type="ChEBI" id="CHEBI:83143"/>
        <dbReference type="EC" id="1.4.4.2"/>
    </reaction>
</comment>
<evidence type="ECO:0000256" key="5">
    <source>
        <dbReference type="ARBA" id="ARBA00049026"/>
    </source>
</evidence>
<feature type="domain" description="Glycine cleavage system P-protein N-terminal" evidence="7">
    <location>
        <begin position="35"/>
        <end position="303"/>
    </location>
</feature>
<dbReference type="NCBIfam" id="NF003346">
    <property type="entry name" value="PRK04366.1"/>
    <property type="match status" value="1"/>
</dbReference>
<dbReference type="RefSeq" id="WP_282197844.1">
    <property type="nucleotide sequence ID" value="NZ_BOQE01000001.1"/>
</dbReference>
<dbReference type="InterPro" id="IPR049315">
    <property type="entry name" value="GDC-P_N"/>
</dbReference>
<evidence type="ECO:0000256" key="4">
    <source>
        <dbReference type="ARBA" id="ARBA00023002"/>
    </source>
</evidence>
<dbReference type="Pfam" id="PF21478">
    <property type="entry name" value="GcvP2_C"/>
    <property type="match status" value="1"/>
</dbReference>
<comment type="function">
    <text evidence="2 6">The glycine cleavage system catalyzes the degradation of glycine. The P protein binds the alpha-amino group of glycine through its pyridoxal phosphate cofactor; CO(2) is released and the remaining methylamine moiety is then transferred to the lipoamide cofactor of the H protein.</text>
</comment>
<gene>
    <name evidence="6 9" type="primary">gcvPB</name>
    <name evidence="9" type="ORF">DNHGIG_01220</name>
</gene>
<proteinExistence type="inferred from homology"/>
<feature type="domain" description="Glycine dehydrogenase C-terminal" evidence="8">
    <location>
        <begin position="354"/>
        <end position="453"/>
    </location>
</feature>
<reference evidence="9" key="1">
    <citation type="journal article" date="2023" name="Int. J. Syst. Evol. Microbiol.">
        <title>Collibacillus ludicampi gen. nov., sp. nov., a new soil bacterium of the family Alicyclobacillaceae.</title>
        <authorList>
            <person name="Jojima T."/>
            <person name="Ioku Y."/>
            <person name="Fukuta Y."/>
            <person name="Shirasaka N."/>
            <person name="Matsumura Y."/>
            <person name="Mori M."/>
        </authorList>
    </citation>
    <scope>NUCLEOTIDE SEQUENCE</scope>
    <source>
        <strain evidence="9">TP075</strain>
    </source>
</reference>
<dbReference type="FunFam" id="3.40.640.10:FF:000034">
    <property type="entry name" value="Probable glycine dehydrogenase (decarboxylating) subunit 2"/>
    <property type="match status" value="1"/>
</dbReference>
<evidence type="ECO:0000256" key="2">
    <source>
        <dbReference type="ARBA" id="ARBA00003788"/>
    </source>
</evidence>
<dbReference type="GO" id="GO:0005829">
    <property type="term" value="C:cytosol"/>
    <property type="evidence" value="ECO:0007669"/>
    <property type="project" value="TreeGrafter"/>
</dbReference>
<accession>A0AAV4L9V6</accession>
<dbReference type="Gene3D" id="6.20.440.10">
    <property type="match status" value="1"/>
</dbReference>
<keyword evidence="3 6" id="KW-0663">Pyridoxal phosphate</keyword>
<dbReference type="EC" id="1.4.4.2" evidence="6"/>
<protein>
    <recommendedName>
        <fullName evidence="6">Probable glycine dehydrogenase (decarboxylating) subunit 2</fullName>
        <ecNumber evidence="6">1.4.4.2</ecNumber>
    </recommendedName>
    <alternativeName>
        <fullName evidence="6">Glycine cleavage system P-protein subunit 2</fullName>
    </alternativeName>
    <alternativeName>
        <fullName evidence="6">Glycine decarboxylase subunit 2</fullName>
    </alternativeName>
    <alternativeName>
        <fullName evidence="6">Glycine dehydrogenase (aminomethyl-transferring) subunit 2</fullName>
    </alternativeName>
</protein>
<dbReference type="EMBL" id="BOQE01000001">
    <property type="protein sequence ID" value="GIM44573.1"/>
    <property type="molecule type" value="Genomic_DNA"/>
</dbReference>
<dbReference type="CDD" id="cd00613">
    <property type="entry name" value="GDC-P"/>
    <property type="match status" value="1"/>
</dbReference>
<dbReference type="Proteomes" id="UP001057291">
    <property type="component" value="Unassembled WGS sequence"/>
</dbReference>
<comment type="similarity">
    <text evidence="6">Belongs to the GcvP family. C-terminal subunit subfamily.</text>
</comment>
<evidence type="ECO:0000259" key="7">
    <source>
        <dbReference type="Pfam" id="PF02347"/>
    </source>
</evidence>
<evidence type="ECO:0000256" key="3">
    <source>
        <dbReference type="ARBA" id="ARBA00022898"/>
    </source>
</evidence>
<dbReference type="HAMAP" id="MF_00713">
    <property type="entry name" value="GcvPB"/>
    <property type="match status" value="1"/>
</dbReference>
<dbReference type="AlphaFoldDB" id="A0AAV4L9V6"/>
<dbReference type="GO" id="GO:0030170">
    <property type="term" value="F:pyridoxal phosphate binding"/>
    <property type="evidence" value="ECO:0007669"/>
    <property type="project" value="TreeGrafter"/>
</dbReference>
<comment type="cofactor">
    <cofactor evidence="1 6">
        <name>pyridoxal 5'-phosphate</name>
        <dbReference type="ChEBI" id="CHEBI:597326"/>
    </cofactor>
</comment>
<dbReference type="InterPro" id="IPR020581">
    <property type="entry name" value="GDC_P"/>
</dbReference>
<evidence type="ECO:0000256" key="6">
    <source>
        <dbReference type="HAMAP-Rule" id="MF_00713"/>
    </source>
</evidence>
<comment type="subunit">
    <text evidence="6">The glycine cleavage system is composed of four proteins: P, T, L and H. In this organism, the P 'protein' is a heterodimer of two subunits.</text>
</comment>
<feature type="modified residue" description="N6-(pyridoxal phosphate)lysine" evidence="6">
    <location>
        <position position="273"/>
    </location>
</feature>
<dbReference type="InterPro" id="IPR015421">
    <property type="entry name" value="PyrdxlP-dep_Trfase_major"/>
</dbReference>